<sequence>MNAPKVALKYLCAVVCSLMVRTRSQGQELVPFDPEIEKTFQELYRINQRAFATDIESDIESLAANTKPLKEYSPPTIL</sequence>
<organism evidence="2 3">
    <name type="scientific">Prunus armeniaca</name>
    <name type="common">Apricot</name>
    <name type="synonym">Armeniaca vulgaris</name>
    <dbReference type="NCBI Taxonomy" id="36596"/>
    <lineage>
        <taxon>Eukaryota</taxon>
        <taxon>Viridiplantae</taxon>
        <taxon>Streptophyta</taxon>
        <taxon>Embryophyta</taxon>
        <taxon>Tracheophyta</taxon>
        <taxon>Spermatophyta</taxon>
        <taxon>Magnoliopsida</taxon>
        <taxon>eudicotyledons</taxon>
        <taxon>Gunneridae</taxon>
        <taxon>Pentapetalae</taxon>
        <taxon>rosids</taxon>
        <taxon>fabids</taxon>
        <taxon>Rosales</taxon>
        <taxon>Rosaceae</taxon>
        <taxon>Amygdaloideae</taxon>
        <taxon>Amygdaleae</taxon>
        <taxon>Prunus</taxon>
    </lineage>
</organism>
<accession>A0A6J5XCN8</accession>
<name>A0A6J5XCN8_PRUAR</name>
<dbReference type="Proteomes" id="UP000507245">
    <property type="component" value="Unassembled WGS sequence"/>
</dbReference>
<dbReference type="EMBL" id="CAEKKB010000004">
    <property type="protein sequence ID" value="CAB4308598.1"/>
    <property type="molecule type" value="Genomic_DNA"/>
</dbReference>
<protein>
    <submittedName>
        <fullName evidence="2">Uncharacterized protein</fullName>
    </submittedName>
</protein>
<proteinExistence type="predicted"/>
<evidence type="ECO:0000256" key="1">
    <source>
        <dbReference type="SAM" id="SignalP"/>
    </source>
</evidence>
<evidence type="ECO:0000313" key="3">
    <source>
        <dbReference type="Proteomes" id="UP000507245"/>
    </source>
</evidence>
<feature type="signal peptide" evidence="1">
    <location>
        <begin position="1"/>
        <end position="26"/>
    </location>
</feature>
<gene>
    <name evidence="2" type="ORF">ORAREDHAP_LOCUS28240</name>
</gene>
<keyword evidence="3" id="KW-1185">Reference proteome</keyword>
<dbReference type="AlphaFoldDB" id="A0A6J5XCN8"/>
<evidence type="ECO:0000313" key="2">
    <source>
        <dbReference type="EMBL" id="CAB4308598.1"/>
    </source>
</evidence>
<keyword evidence="1" id="KW-0732">Signal</keyword>
<feature type="chain" id="PRO_5026655382" evidence="1">
    <location>
        <begin position="27"/>
        <end position="78"/>
    </location>
</feature>
<reference evidence="3" key="1">
    <citation type="journal article" date="2020" name="Genome Biol.">
        <title>Gamete binning: chromosome-level and haplotype-resolved genome assembly enabled by high-throughput single-cell sequencing of gamete genomes.</title>
        <authorList>
            <person name="Campoy J.A."/>
            <person name="Sun H."/>
            <person name="Goel M."/>
            <person name="Jiao W.-B."/>
            <person name="Folz-Donahue K."/>
            <person name="Wang N."/>
            <person name="Rubio M."/>
            <person name="Liu C."/>
            <person name="Kukat C."/>
            <person name="Ruiz D."/>
            <person name="Huettel B."/>
            <person name="Schneeberger K."/>
        </authorList>
    </citation>
    <scope>NUCLEOTIDE SEQUENCE [LARGE SCALE GENOMIC DNA]</scope>
    <source>
        <strain evidence="3">cv. Rojo Pasion</strain>
    </source>
</reference>